<organism evidence="2 3">
    <name type="scientific">Drosophila simulans</name>
    <name type="common">Fruit fly</name>
    <dbReference type="NCBI Taxonomy" id="7240"/>
    <lineage>
        <taxon>Eukaryota</taxon>
        <taxon>Metazoa</taxon>
        <taxon>Ecdysozoa</taxon>
        <taxon>Arthropoda</taxon>
        <taxon>Hexapoda</taxon>
        <taxon>Insecta</taxon>
        <taxon>Pterygota</taxon>
        <taxon>Neoptera</taxon>
        <taxon>Endopterygota</taxon>
        <taxon>Diptera</taxon>
        <taxon>Brachycera</taxon>
        <taxon>Muscomorpha</taxon>
        <taxon>Ephydroidea</taxon>
        <taxon>Drosophilidae</taxon>
        <taxon>Drosophila</taxon>
        <taxon>Sophophora</taxon>
    </lineage>
</organism>
<dbReference type="GO" id="GO:0042645">
    <property type="term" value="C:mitochondrial nucleoid"/>
    <property type="evidence" value="ECO:0007669"/>
    <property type="project" value="EnsemblMetazoa"/>
</dbReference>
<dbReference type="GO" id="GO:0003682">
    <property type="term" value="F:chromatin binding"/>
    <property type="evidence" value="ECO:0007669"/>
    <property type="project" value="EnsemblMetazoa"/>
</dbReference>
<sequence length="192" mass="20019">MVHLCEITCFNNYSDQAVYKTVLPSEDTINLKMRATSIILSGVIVLAACLLRCSEAVTCTADPTVTGCIDCTTSPTDPECVAEAAANTTTKPADGTDTTTPATGGSTDVTPGGTTTPTSPSGTVTPAPTSPPSDSSSPSDSSPNSNNAAARRRRRMAARRRAQRHVLCDWCTKEEGPEEEEAPAQEAKPIGD</sequence>
<evidence type="ECO:0000256" key="1">
    <source>
        <dbReference type="SAM" id="MobiDB-lite"/>
    </source>
</evidence>
<evidence type="ECO:0000313" key="3">
    <source>
        <dbReference type="Proteomes" id="UP000000304"/>
    </source>
</evidence>
<reference evidence="2 3" key="1">
    <citation type="journal article" date="2007" name="Nature">
        <title>Evolution of genes and genomes on the Drosophila phylogeny.</title>
        <authorList>
            <consortium name="Drosophila 12 Genomes Consortium"/>
            <person name="Clark A.G."/>
            <person name="Eisen M.B."/>
            <person name="Smith D.R."/>
            <person name="Bergman C.M."/>
            <person name="Oliver B."/>
            <person name="Markow T.A."/>
            <person name="Kaufman T.C."/>
            <person name="Kellis M."/>
            <person name="Gelbart W."/>
            <person name="Iyer V.N."/>
            <person name="Pollard D.A."/>
            <person name="Sackton T.B."/>
            <person name="Larracuente A.M."/>
            <person name="Singh N.D."/>
            <person name="Abad J.P."/>
            <person name="Abt D.N."/>
            <person name="Adryan B."/>
            <person name="Aguade M."/>
            <person name="Akashi H."/>
            <person name="Anderson W.W."/>
            <person name="Aquadro C.F."/>
            <person name="Ardell D.H."/>
            <person name="Arguello R."/>
            <person name="Artieri C.G."/>
            <person name="Barbash D.A."/>
            <person name="Barker D."/>
            <person name="Barsanti P."/>
            <person name="Batterham P."/>
            <person name="Batzoglou S."/>
            <person name="Begun D."/>
            <person name="Bhutkar A."/>
            <person name="Blanco E."/>
            <person name="Bosak S.A."/>
            <person name="Bradley R.K."/>
            <person name="Brand A.D."/>
            <person name="Brent M.R."/>
            <person name="Brooks A.N."/>
            <person name="Brown R.H."/>
            <person name="Butlin R.K."/>
            <person name="Caggese C."/>
            <person name="Calvi B.R."/>
            <person name="Bernardo de Carvalho A."/>
            <person name="Caspi A."/>
            <person name="Castrezana S."/>
            <person name="Celniker S.E."/>
            <person name="Chang J.L."/>
            <person name="Chapple C."/>
            <person name="Chatterji S."/>
            <person name="Chinwalla A."/>
            <person name="Civetta A."/>
            <person name="Clifton S.W."/>
            <person name="Comeron J.M."/>
            <person name="Costello J.C."/>
            <person name="Coyne J.A."/>
            <person name="Daub J."/>
            <person name="David R.G."/>
            <person name="Delcher A.L."/>
            <person name="Delehaunty K."/>
            <person name="Do C.B."/>
            <person name="Ebling H."/>
            <person name="Edwards K."/>
            <person name="Eickbush T."/>
            <person name="Evans J.D."/>
            <person name="Filipski A."/>
            <person name="Findeiss S."/>
            <person name="Freyhult E."/>
            <person name="Fulton L."/>
            <person name="Fulton R."/>
            <person name="Garcia A.C."/>
            <person name="Gardiner A."/>
            <person name="Garfield D.A."/>
            <person name="Garvin B.E."/>
            <person name="Gibson G."/>
            <person name="Gilbert D."/>
            <person name="Gnerre S."/>
            <person name="Godfrey J."/>
            <person name="Good R."/>
            <person name="Gotea V."/>
            <person name="Gravely B."/>
            <person name="Greenberg A.J."/>
            <person name="Griffiths-Jones S."/>
            <person name="Gross S."/>
            <person name="Guigo R."/>
            <person name="Gustafson E.A."/>
            <person name="Haerty W."/>
            <person name="Hahn M.W."/>
            <person name="Halligan D.L."/>
            <person name="Halpern A.L."/>
            <person name="Halter G.M."/>
            <person name="Han M.V."/>
            <person name="Heger A."/>
            <person name="Hillier L."/>
            <person name="Hinrichs A.S."/>
            <person name="Holmes I."/>
            <person name="Hoskins R.A."/>
            <person name="Hubisz M.J."/>
            <person name="Hultmark D."/>
            <person name="Huntley M.A."/>
            <person name="Jaffe D.B."/>
            <person name="Jagadeeshan S."/>
            <person name="Jeck W.R."/>
            <person name="Johnson J."/>
            <person name="Jones C.D."/>
            <person name="Jordan W.C."/>
            <person name="Karpen G.H."/>
            <person name="Kataoka E."/>
            <person name="Keightley P.D."/>
            <person name="Kheradpour P."/>
            <person name="Kirkness E.F."/>
            <person name="Koerich L.B."/>
            <person name="Kristiansen K."/>
            <person name="Kudrna D."/>
            <person name="Kulathinal R.J."/>
            <person name="Kumar S."/>
            <person name="Kwok R."/>
            <person name="Lander E."/>
            <person name="Langley C.H."/>
            <person name="Lapoint R."/>
            <person name="Lazzaro B.P."/>
            <person name="Lee S.J."/>
            <person name="Levesque L."/>
            <person name="Li R."/>
            <person name="Lin C.F."/>
            <person name="Lin M.F."/>
            <person name="Lindblad-Toh K."/>
            <person name="Llopart A."/>
            <person name="Long M."/>
            <person name="Low L."/>
            <person name="Lozovsky E."/>
            <person name="Lu J."/>
            <person name="Luo M."/>
            <person name="Machado C.A."/>
            <person name="Makalowski W."/>
            <person name="Marzo M."/>
            <person name="Matsuda M."/>
            <person name="Matzkin L."/>
            <person name="McAllister B."/>
            <person name="McBride C.S."/>
            <person name="McKernan B."/>
            <person name="McKernan K."/>
            <person name="Mendez-Lago M."/>
            <person name="Minx P."/>
            <person name="Mollenhauer M.U."/>
            <person name="Montooth K."/>
            <person name="Mount S.M."/>
            <person name="Mu X."/>
            <person name="Myers E."/>
            <person name="Negre B."/>
            <person name="Newfeld S."/>
            <person name="Nielsen R."/>
            <person name="Noor M.A."/>
            <person name="O'Grady P."/>
            <person name="Pachter L."/>
            <person name="Papaceit M."/>
            <person name="Parisi M.J."/>
            <person name="Parisi M."/>
            <person name="Parts L."/>
            <person name="Pedersen J.S."/>
            <person name="Pesole G."/>
            <person name="Phillippy A.M."/>
            <person name="Ponting C.P."/>
            <person name="Pop M."/>
            <person name="Porcelli D."/>
            <person name="Powell J.R."/>
            <person name="Prohaska S."/>
            <person name="Pruitt K."/>
            <person name="Puig M."/>
            <person name="Quesneville H."/>
            <person name="Ram K.R."/>
            <person name="Rand D."/>
            <person name="Rasmussen M.D."/>
            <person name="Reed L.K."/>
            <person name="Reenan R."/>
            <person name="Reily A."/>
            <person name="Remington K.A."/>
            <person name="Rieger T.T."/>
            <person name="Ritchie M.G."/>
            <person name="Robin C."/>
            <person name="Rogers Y.H."/>
            <person name="Rohde C."/>
            <person name="Rozas J."/>
            <person name="Rubenfield M.J."/>
            <person name="Ruiz A."/>
            <person name="Russo S."/>
            <person name="Salzberg S.L."/>
            <person name="Sanchez-Gracia A."/>
            <person name="Saranga D.J."/>
            <person name="Sato H."/>
            <person name="Schaeffer S.W."/>
            <person name="Schatz M.C."/>
            <person name="Schlenke T."/>
            <person name="Schwartz R."/>
            <person name="Segarra C."/>
            <person name="Singh R.S."/>
            <person name="Sirot L."/>
            <person name="Sirota M."/>
            <person name="Sisneros N.B."/>
            <person name="Smith C.D."/>
            <person name="Smith T.F."/>
            <person name="Spieth J."/>
            <person name="Stage D.E."/>
            <person name="Stark A."/>
            <person name="Stephan W."/>
            <person name="Strausberg R.L."/>
            <person name="Strempel S."/>
            <person name="Sturgill D."/>
            <person name="Sutton G."/>
            <person name="Sutton G.G."/>
            <person name="Tao W."/>
            <person name="Teichmann S."/>
            <person name="Tobari Y.N."/>
            <person name="Tomimura Y."/>
            <person name="Tsolas J.M."/>
            <person name="Valente V.L."/>
            <person name="Venter E."/>
            <person name="Venter J.C."/>
            <person name="Vicario S."/>
            <person name="Vieira F.G."/>
            <person name="Vilella A.J."/>
            <person name="Villasante A."/>
            <person name="Walenz B."/>
            <person name="Wang J."/>
            <person name="Wasserman M."/>
            <person name="Watts T."/>
            <person name="Wilson D."/>
            <person name="Wilson R.K."/>
            <person name="Wing R.A."/>
            <person name="Wolfner M.F."/>
            <person name="Wong A."/>
            <person name="Wong G.K."/>
            <person name="Wu C.I."/>
            <person name="Wu G."/>
            <person name="Yamamoto D."/>
            <person name="Yang H.P."/>
            <person name="Yang S.P."/>
            <person name="Yorke J.A."/>
            <person name="Yoshida K."/>
            <person name="Zdobnov E."/>
            <person name="Zhang P."/>
            <person name="Zhang Y."/>
            <person name="Zimin A.V."/>
            <person name="Baldwin J."/>
            <person name="Abdouelleil A."/>
            <person name="Abdulkadir J."/>
            <person name="Abebe A."/>
            <person name="Abera B."/>
            <person name="Abreu J."/>
            <person name="Acer S.C."/>
            <person name="Aftuck L."/>
            <person name="Alexander A."/>
            <person name="An P."/>
            <person name="Anderson E."/>
            <person name="Anderson S."/>
            <person name="Arachi H."/>
            <person name="Azer M."/>
            <person name="Bachantsang P."/>
            <person name="Barry A."/>
            <person name="Bayul T."/>
            <person name="Berlin A."/>
            <person name="Bessette D."/>
            <person name="Bloom T."/>
            <person name="Blye J."/>
            <person name="Boguslavskiy L."/>
            <person name="Bonnet C."/>
            <person name="Boukhgalter B."/>
            <person name="Bourzgui I."/>
            <person name="Brown A."/>
            <person name="Cahill P."/>
            <person name="Channer S."/>
            <person name="Cheshatsang Y."/>
            <person name="Chuda L."/>
            <person name="Citroen M."/>
            <person name="Collymore A."/>
            <person name="Cooke P."/>
            <person name="Costello M."/>
            <person name="D'Aco K."/>
            <person name="Daza R."/>
            <person name="De Haan G."/>
            <person name="DeGray S."/>
            <person name="DeMaso C."/>
            <person name="Dhargay N."/>
            <person name="Dooley K."/>
            <person name="Dooley E."/>
            <person name="Doricent M."/>
            <person name="Dorje P."/>
            <person name="Dorjee K."/>
            <person name="Dupes A."/>
            <person name="Elong R."/>
            <person name="Falk J."/>
            <person name="Farina A."/>
            <person name="Faro S."/>
            <person name="Ferguson D."/>
            <person name="Fisher S."/>
            <person name="Foley C.D."/>
            <person name="Franke A."/>
            <person name="Friedrich D."/>
            <person name="Gadbois L."/>
            <person name="Gearin G."/>
            <person name="Gearin C.R."/>
            <person name="Giannoukos G."/>
            <person name="Goode T."/>
            <person name="Graham J."/>
            <person name="Grandbois E."/>
            <person name="Grewal S."/>
            <person name="Gyaltsen K."/>
            <person name="Hafez N."/>
            <person name="Hagos B."/>
            <person name="Hall J."/>
            <person name="Henson C."/>
            <person name="Hollinger A."/>
            <person name="Honan T."/>
            <person name="Huard M.D."/>
            <person name="Hughes L."/>
            <person name="Hurhula B."/>
            <person name="Husby M.E."/>
            <person name="Kamat A."/>
            <person name="Kanga B."/>
            <person name="Kashin S."/>
            <person name="Khazanovich D."/>
            <person name="Kisner P."/>
            <person name="Lance K."/>
            <person name="Lara M."/>
            <person name="Lee W."/>
            <person name="Lennon N."/>
            <person name="Letendre F."/>
            <person name="LeVine R."/>
            <person name="Lipovsky A."/>
            <person name="Liu X."/>
            <person name="Liu J."/>
            <person name="Liu S."/>
            <person name="Lokyitsang T."/>
            <person name="Lokyitsang Y."/>
            <person name="Lubonja R."/>
            <person name="Lui A."/>
            <person name="MacDonald P."/>
            <person name="Magnisalis V."/>
            <person name="Maru K."/>
            <person name="Matthews C."/>
            <person name="McCusker W."/>
            <person name="McDonough S."/>
            <person name="Mehta T."/>
            <person name="Meldrim J."/>
            <person name="Meneus L."/>
            <person name="Mihai O."/>
            <person name="Mihalev A."/>
            <person name="Mihova T."/>
            <person name="Mittelman R."/>
            <person name="Mlenga V."/>
            <person name="Montmayeur A."/>
            <person name="Mulrain L."/>
            <person name="Navidi A."/>
            <person name="Naylor J."/>
            <person name="Negash T."/>
            <person name="Nguyen T."/>
            <person name="Nguyen N."/>
            <person name="Nicol R."/>
            <person name="Norbu C."/>
            <person name="Norbu N."/>
            <person name="Novod N."/>
            <person name="O'Neill B."/>
            <person name="Osman S."/>
            <person name="Markiewicz E."/>
            <person name="Oyono O.L."/>
            <person name="Patti C."/>
            <person name="Phunkhang P."/>
            <person name="Pierre F."/>
            <person name="Priest M."/>
            <person name="Raghuraman S."/>
            <person name="Rege F."/>
            <person name="Reyes R."/>
            <person name="Rise C."/>
            <person name="Rogov P."/>
            <person name="Ross K."/>
            <person name="Ryan E."/>
            <person name="Settipalli S."/>
            <person name="Shea T."/>
            <person name="Sherpa N."/>
            <person name="Shi L."/>
            <person name="Shih D."/>
            <person name="Sparrow T."/>
            <person name="Spaulding J."/>
            <person name="Stalker J."/>
            <person name="Stange-Thomann N."/>
            <person name="Stavropoulos S."/>
            <person name="Stone C."/>
            <person name="Strader C."/>
            <person name="Tesfaye S."/>
            <person name="Thomson T."/>
            <person name="Thoulutsang Y."/>
            <person name="Thoulutsang D."/>
            <person name="Topham K."/>
            <person name="Topping I."/>
            <person name="Tsamla T."/>
            <person name="Vassiliev H."/>
            <person name="Vo A."/>
            <person name="Wangchuk T."/>
            <person name="Wangdi T."/>
            <person name="Weiand M."/>
            <person name="Wilkinson J."/>
            <person name="Wilson A."/>
            <person name="Yadav S."/>
            <person name="Young G."/>
            <person name="Yu Q."/>
            <person name="Zembek L."/>
            <person name="Zhong D."/>
            <person name="Zimmer A."/>
            <person name="Zwirko Z."/>
            <person name="Jaffe D.B."/>
            <person name="Alvarez P."/>
            <person name="Brockman W."/>
            <person name="Butler J."/>
            <person name="Chin C."/>
            <person name="Gnerre S."/>
            <person name="Grabherr M."/>
            <person name="Kleber M."/>
            <person name="Mauceli E."/>
            <person name="MacCallum I."/>
        </authorList>
    </citation>
    <scope>NUCLEOTIDE SEQUENCE [LARGE SCALE GENOMIC DNA]</scope>
    <source>
        <strain evidence="3">white501</strain>
    </source>
</reference>
<accession>B4NTB4</accession>
<evidence type="ECO:0000313" key="2">
    <source>
        <dbReference type="EMBL" id="EDX15804.1"/>
    </source>
</evidence>
<name>B4NTB4_DROSI</name>
<feature type="compositionally biased region" description="Low complexity" evidence="1">
    <location>
        <begin position="88"/>
        <end position="149"/>
    </location>
</feature>
<dbReference type="HOGENOM" id="CLU_1416538_0_0_1"/>
<dbReference type="EMBL" id="CH982921">
    <property type="protein sequence ID" value="EDX15804.1"/>
    <property type="molecule type" value="Genomic_DNA"/>
</dbReference>
<dbReference type="Bgee" id="FBgn0186826">
    <property type="expression patterns" value="Expressed in embryo and 2 other cell types or tissues"/>
</dbReference>
<protein>
    <submittedName>
        <fullName evidence="2">GD15156</fullName>
    </submittedName>
</protein>
<dbReference type="STRING" id="7240.B4NTB4"/>
<dbReference type="Proteomes" id="UP000000304">
    <property type="component" value="Unassembled WGS sequence"/>
</dbReference>
<feature type="compositionally biased region" description="Basic residues" evidence="1">
    <location>
        <begin position="150"/>
        <end position="164"/>
    </location>
</feature>
<dbReference type="GO" id="GO:1903108">
    <property type="term" value="P:regulation of mitochondrial transcription"/>
    <property type="evidence" value="ECO:0007669"/>
    <property type="project" value="EnsemblMetazoa"/>
</dbReference>
<dbReference type="AlphaFoldDB" id="B4NTB4"/>
<keyword evidence="3" id="KW-1185">Reference proteome</keyword>
<dbReference type="OMA" id="CEITCFN"/>
<proteinExistence type="predicted"/>
<dbReference type="OrthoDB" id="7872966at2759"/>
<feature type="region of interest" description="Disordered" evidence="1">
    <location>
        <begin position="85"/>
        <end position="192"/>
    </location>
</feature>
<gene>
    <name evidence="2" type="primary">Dsim\GD15156</name>
    <name evidence="2" type="ORF">Dsim_GD15156</name>
</gene>
<dbReference type="GO" id="GO:0005730">
    <property type="term" value="C:nucleolus"/>
    <property type="evidence" value="ECO:0007669"/>
    <property type="project" value="EnsemblMetazoa"/>
</dbReference>
<dbReference type="GO" id="GO:0005667">
    <property type="term" value="C:transcription regulator complex"/>
    <property type="evidence" value="ECO:0007669"/>
    <property type="project" value="EnsemblMetazoa"/>
</dbReference>